<organism evidence="1 2">
    <name type="scientific">Mycolicibacterium elephantis DSM 44368</name>
    <dbReference type="NCBI Taxonomy" id="1335622"/>
    <lineage>
        <taxon>Bacteria</taxon>
        <taxon>Bacillati</taxon>
        <taxon>Actinomycetota</taxon>
        <taxon>Actinomycetes</taxon>
        <taxon>Mycobacteriales</taxon>
        <taxon>Mycobacteriaceae</taxon>
        <taxon>Mycolicibacterium</taxon>
    </lineage>
</organism>
<proteinExistence type="predicted"/>
<dbReference type="AlphaFoldDB" id="A0A439DS81"/>
<accession>A0A439DS81</accession>
<gene>
    <name evidence="1" type="ORF">MELE44368_22565</name>
</gene>
<dbReference type="Proteomes" id="UP000287177">
    <property type="component" value="Unassembled WGS sequence"/>
</dbReference>
<dbReference type="EMBL" id="ATDN01000021">
    <property type="protein sequence ID" value="RWA19121.1"/>
    <property type="molecule type" value="Genomic_DNA"/>
</dbReference>
<comment type="caution">
    <text evidence="1">The sequence shown here is derived from an EMBL/GenBank/DDBJ whole genome shotgun (WGS) entry which is preliminary data.</text>
</comment>
<protein>
    <submittedName>
        <fullName evidence="1">Uncharacterized protein</fullName>
    </submittedName>
</protein>
<reference evidence="1 2" key="1">
    <citation type="submission" date="2013-06" db="EMBL/GenBank/DDBJ databases">
        <title>The draft sequence of the Mycobacterium elephantis genome.</title>
        <authorList>
            <person name="Pettersson F.B."/>
            <person name="Das S."/>
            <person name="Dasgupta S."/>
            <person name="Bhattacharya A."/>
            <person name="Kirsebom L.A."/>
        </authorList>
    </citation>
    <scope>NUCLEOTIDE SEQUENCE [LARGE SCALE GENOMIC DNA]</scope>
    <source>
        <strain evidence="1 2">DSM 44368</strain>
    </source>
</reference>
<evidence type="ECO:0000313" key="1">
    <source>
        <dbReference type="EMBL" id="RWA19121.1"/>
    </source>
</evidence>
<evidence type="ECO:0000313" key="2">
    <source>
        <dbReference type="Proteomes" id="UP000287177"/>
    </source>
</evidence>
<name>A0A439DS81_9MYCO</name>
<sequence>MTTIADLMERVPTAIAEATDRARTFVGGDRK</sequence>
<keyword evidence="2" id="KW-1185">Reference proteome</keyword>